<comment type="caution">
    <text evidence="10">The sequence shown here is derived from an EMBL/GenBank/DDBJ whole genome shotgun (WGS) entry which is preliminary data.</text>
</comment>
<keyword evidence="4 7" id="KW-0812">Transmembrane</keyword>
<dbReference type="Pfam" id="PF20730">
    <property type="entry name" value="YetF_N"/>
    <property type="match status" value="1"/>
</dbReference>
<dbReference type="PATRIC" id="fig|1408103.3.peg.4563"/>
<dbReference type="Gene3D" id="3.30.240.20">
    <property type="entry name" value="bsu07140 like domains"/>
    <property type="match status" value="2"/>
</dbReference>
<evidence type="ECO:0000313" key="11">
    <source>
        <dbReference type="Proteomes" id="UP000034166"/>
    </source>
</evidence>
<evidence type="ECO:0000259" key="9">
    <source>
        <dbReference type="Pfam" id="PF20730"/>
    </source>
</evidence>
<evidence type="ECO:0000256" key="1">
    <source>
        <dbReference type="ARBA" id="ARBA00004651"/>
    </source>
</evidence>
<keyword evidence="5 7" id="KW-1133">Transmembrane helix</keyword>
<keyword evidence="11" id="KW-1185">Reference proteome</keyword>
<evidence type="ECO:0000256" key="7">
    <source>
        <dbReference type="SAM" id="Phobius"/>
    </source>
</evidence>
<gene>
    <name evidence="10" type="ORF">WQ57_20725</name>
</gene>
<evidence type="ECO:0000256" key="5">
    <source>
        <dbReference type="ARBA" id="ARBA00022989"/>
    </source>
</evidence>
<evidence type="ECO:0000313" key="10">
    <source>
        <dbReference type="EMBL" id="KKK36182.1"/>
    </source>
</evidence>
<evidence type="ECO:0000256" key="4">
    <source>
        <dbReference type="ARBA" id="ARBA00022692"/>
    </source>
</evidence>
<dbReference type="PANTHER" id="PTHR34582:SF5">
    <property type="entry name" value="UPF0702 TRANSMEMBRANE PROTEIN YETF"/>
    <property type="match status" value="1"/>
</dbReference>
<organism evidence="10 11">
    <name type="scientific">Mesobacillus campisalis</name>
    <dbReference type="NCBI Taxonomy" id="1408103"/>
    <lineage>
        <taxon>Bacteria</taxon>
        <taxon>Bacillati</taxon>
        <taxon>Bacillota</taxon>
        <taxon>Bacilli</taxon>
        <taxon>Bacillales</taxon>
        <taxon>Bacillaceae</taxon>
        <taxon>Mesobacillus</taxon>
    </lineage>
</organism>
<dbReference type="InterPro" id="IPR048454">
    <property type="entry name" value="YetF_N"/>
</dbReference>
<accession>A0A0M2ST62</accession>
<dbReference type="OrthoDB" id="1076133at2"/>
<dbReference type="GO" id="GO:0005886">
    <property type="term" value="C:plasma membrane"/>
    <property type="evidence" value="ECO:0007669"/>
    <property type="project" value="UniProtKB-SubCell"/>
</dbReference>
<dbReference type="InterPro" id="IPR023090">
    <property type="entry name" value="UPF0702_alpha/beta_dom_sf"/>
</dbReference>
<dbReference type="AlphaFoldDB" id="A0A0M2ST62"/>
<feature type="transmembrane region" description="Helical" evidence="7">
    <location>
        <begin position="57"/>
        <end position="77"/>
    </location>
</feature>
<comment type="subcellular location">
    <subcellularLocation>
        <location evidence="1">Cell membrane</location>
        <topology evidence="1">Multi-pass membrane protein</topology>
    </subcellularLocation>
</comment>
<dbReference type="Proteomes" id="UP000034166">
    <property type="component" value="Unassembled WGS sequence"/>
</dbReference>
<evidence type="ECO:0000256" key="6">
    <source>
        <dbReference type="ARBA" id="ARBA00023136"/>
    </source>
</evidence>
<feature type="domain" description="YetF C-terminal" evidence="8">
    <location>
        <begin position="79"/>
        <end position="212"/>
    </location>
</feature>
<evidence type="ECO:0000256" key="2">
    <source>
        <dbReference type="ARBA" id="ARBA00006448"/>
    </source>
</evidence>
<dbReference type="RefSeq" id="WP_046525660.1">
    <property type="nucleotide sequence ID" value="NZ_LAYY01000038.1"/>
</dbReference>
<protein>
    <submittedName>
        <fullName evidence="10">Membrane protein</fullName>
    </submittedName>
</protein>
<proteinExistence type="inferred from homology"/>
<feature type="transmembrane region" description="Helical" evidence="7">
    <location>
        <begin position="6"/>
        <end position="24"/>
    </location>
</feature>
<reference evidence="10 11" key="1">
    <citation type="submission" date="2015-04" db="EMBL/GenBank/DDBJ databases">
        <title>Taxonomic description and genome sequence of Bacillus campisalis sp. nov., a novel member of the genus Bacillus isolated from solar saltern.</title>
        <authorList>
            <person name="Mathan Kumar R."/>
            <person name="Kaur G."/>
            <person name="Kumar A."/>
            <person name="Singh N.K."/>
            <person name="Kaur N."/>
            <person name="Kumar N."/>
            <person name="Mayilraj S."/>
        </authorList>
    </citation>
    <scope>NUCLEOTIDE SEQUENCE [LARGE SCALE GENOMIC DNA]</scope>
    <source>
        <strain evidence="10 11">SA2-6</strain>
    </source>
</reference>
<evidence type="ECO:0000256" key="3">
    <source>
        <dbReference type="ARBA" id="ARBA00022475"/>
    </source>
</evidence>
<feature type="domain" description="YetF-like N-terminal transmembrane" evidence="9">
    <location>
        <begin position="2"/>
        <end position="76"/>
    </location>
</feature>
<dbReference type="Pfam" id="PF04239">
    <property type="entry name" value="DUF421"/>
    <property type="match status" value="1"/>
</dbReference>
<keyword evidence="3" id="KW-1003">Cell membrane</keyword>
<keyword evidence="6 7" id="KW-0472">Membrane</keyword>
<evidence type="ECO:0000259" key="8">
    <source>
        <dbReference type="Pfam" id="PF04239"/>
    </source>
</evidence>
<dbReference type="InterPro" id="IPR007353">
    <property type="entry name" value="DUF421"/>
</dbReference>
<comment type="similarity">
    <text evidence="2">Belongs to the UPF0702 family.</text>
</comment>
<sequence length="223" mass="25640">MYWTILFEVIGGFFILYIIVRLLGKTQISQITPFDFVSALVLGELVGNAMYDPDTGFGVIIFTSGIWGVLIYVTEIMTQKSIKMRRFLEGKPSILIQKGNLNWYELKKNHLDIDQLQQLLRAKDVFSMQEVDYAILENNGSVSVLRKAEADQPTCRDLNIQAEERKLPYTIISDGEIMNDSLREAGVNEAWIMEELEKQGVMRPEEICYAEYIPGNGIYFQRY</sequence>
<dbReference type="EMBL" id="LAYY01000038">
    <property type="protein sequence ID" value="KKK36182.1"/>
    <property type="molecule type" value="Genomic_DNA"/>
</dbReference>
<dbReference type="PANTHER" id="PTHR34582">
    <property type="entry name" value="UPF0702 TRANSMEMBRANE PROTEIN YCAP"/>
    <property type="match status" value="1"/>
</dbReference>
<name>A0A0M2ST62_9BACI</name>